<proteinExistence type="predicted"/>
<name>A0A151TAV0_CAJCA</name>
<keyword evidence="4" id="KW-1185">Reference proteome</keyword>
<dbReference type="PANTHER" id="PTHR37610">
    <property type="entry name" value="CCHC-TYPE DOMAIN-CONTAINING PROTEIN"/>
    <property type="match status" value="1"/>
</dbReference>
<dbReference type="Gramene" id="C.cajan_18223.t">
    <property type="protein sequence ID" value="C.cajan_18223.t.cds1"/>
    <property type="gene ID" value="C.cajan_18223"/>
</dbReference>
<evidence type="ECO:0000256" key="1">
    <source>
        <dbReference type="SAM" id="MobiDB-lite"/>
    </source>
</evidence>
<organism evidence="3 4">
    <name type="scientific">Cajanus cajan</name>
    <name type="common">Pigeon pea</name>
    <name type="synonym">Cajanus indicus</name>
    <dbReference type="NCBI Taxonomy" id="3821"/>
    <lineage>
        <taxon>Eukaryota</taxon>
        <taxon>Viridiplantae</taxon>
        <taxon>Streptophyta</taxon>
        <taxon>Embryophyta</taxon>
        <taxon>Tracheophyta</taxon>
        <taxon>Spermatophyta</taxon>
        <taxon>Magnoliopsida</taxon>
        <taxon>eudicotyledons</taxon>
        <taxon>Gunneridae</taxon>
        <taxon>Pentapetalae</taxon>
        <taxon>rosids</taxon>
        <taxon>fabids</taxon>
        <taxon>Fabales</taxon>
        <taxon>Fabaceae</taxon>
        <taxon>Papilionoideae</taxon>
        <taxon>50 kb inversion clade</taxon>
        <taxon>NPAAA clade</taxon>
        <taxon>indigoferoid/millettioid clade</taxon>
        <taxon>Phaseoleae</taxon>
        <taxon>Cajanus</taxon>
    </lineage>
</organism>
<feature type="compositionally biased region" description="Basic and acidic residues" evidence="1">
    <location>
        <begin position="1"/>
        <end position="16"/>
    </location>
</feature>
<feature type="domain" description="Retrotransposon Copia-like N-terminal" evidence="2">
    <location>
        <begin position="26"/>
        <end position="72"/>
    </location>
</feature>
<dbReference type="Proteomes" id="UP000075243">
    <property type="component" value="Chromosome 7"/>
</dbReference>
<dbReference type="Pfam" id="PF14244">
    <property type="entry name" value="Retrotran_gag_3"/>
    <property type="match status" value="1"/>
</dbReference>
<sequence>MTSEKIDPWTKSEKHHTSNPAFYLSSSDNPGTPLVASVLKGPNYRTWARAMKTALRAKMKLGFIDGTIKKPTIGSRDFPNWEKTDSMVMAWLINVVEPSLHGSISHASTTRDIWLDLEERFAQINAPRIHQLWHMLCMMEKEHDEDVTSYYTKFKSILDELDELQPLLECNCEASKQMIQREEDHRVHLFLGGLENEEYSHIKATILNT</sequence>
<accession>A0A151TAV0</accession>
<evidence type="ECO:0000313" key="4">
    <source>
        <dbReference type="Proteomes" id="UP000075243"/>
    </source>
</evidence>
<reference evidence="3 4" key="1">
    <citation type="journal article" date="2012" name="Nat. Biotechnol.">
        <title>Draft genome sequence of pigeonpea (Cajanus cajan), an orphan legume crop of resource-poor farmers.</title>
        <authorList>
            <person name="Varshney R.K."/>
            <person name="Chen W."/>
            <person name="Li Y."/>
            <person name="Bharti A.K."/>
            <person name="Saxena R.K."/>
            <person name="Schlueter J.A."/>
            <person name="Donoghue M.T."/>
            <person name="Azam S."/>
            <person name="Fan G."/>
            <person name="Whaley A.M."/>
            <person name="Farmer A.D."/>
            <person name="Sheridan J."/>
            <person name="Iwata A."/>
            <person name="Tuteja R."/>
            <person name="Penmetsa R.V."/>
            <person name="Wu W."/>
            <person name="Upadhyaya H.D."/>
            <person name="Yang S.P."/>
            <person name="Shah T."/>
            <person name="Saxena K.B."/>
            <person name="Michael T."/>
            <person name="McCombie W.R."/>
            <person name="Yang B."/>
            <person name="Zhang G."/>
            <person name="Yang H."/>
            <person name="Wang J."/>
            <person name="Spillane C."/>
            <person name="Cook D.R."/>
            <person name="May G.D."/>
            <person name="Xu X."/>
            <person name="Jackson S.A."/>
        </authorList>
    </citation>
    <scope>NUCLEOTIDE SEQUENCE [LARGE SCALE GENOMIC DNA]</scope>
    <source>
        <strain evidence="4">cv. Asha</strain>
    </source>
</reference>
<dbReference type="AlphaFoldDB" id="A0A151TAV0"/>
<evidence type="ECO:0000259" key="2">
    <source>
        <dbReference type="Pfam" id="PF14244"/>
    </source>
</evidence>
<dbReference type="InterPro" id="IPR029472">
    <property type="entry name" value="Copia-like_N"/>
</dbReference>
<protein>
    <recommendedName>
        <fullName evidence="2">Retrotransposon Copia-like N-terminal domain-containing protein</fullName>
    </recommendedName>
</protein>
<evidence type="ECO:0000313" key="3">
    <source>
        <dbReference type="EMBL" id="KYP64167.1"/>
    </source>
</evidence>
<dbReference type="PANTHER" id="PTHR37610:SF97">
    <property type="entry name" value="RETROTRANSPOSON GAG DOMAIN-CONTAINING PROTEIN"/>
    <property type="match status" value="1"/>
</dbReference>
<dbReference type="EMBL" id="CM003609">
    <property type="protein sequence ID" value="KYP64167.1"/>
    <property type="molecule type" value="Genomic_DNA"/>
</dbReference>
<gene>
    <name evidence="3" type="ORF">KK1_018757</name>
</gene>
<feature type="region of interest" description="Disordered" evidence="1">
    <location>
        <begin position="1"/>
        <end position="24"/>
    </location>
</feature>